<name>C5A7B2_THEGJ</name>
<dbReference type="STRING" id="593117.TGAM_1622"/>
<dbReference type="Proteomes" id="UP000001488">
    <property type="component" value="Chromosome"/>
</dbReference>
<sequence>MQDNYEERIAELEREIEKLKRELNKLKTGQEWYENELEDQNKRITIIERILDVYYDSEASKWQSRYLKRIYATLKKLERKLEQKKNTTTQKQLPT</sequence>
<dbReference type="PaxDb" id="593117-TGAM_1622"/>
<protein>
    <submittedName>
        <fullName evidence="2">Uncharacterized protein</fullName>
    </submittedName>
</protein>
<evidence type="ECO:0000313" key="3">
    <source>
        <dbReference type="Proteomes" id="UP000001488"/>
    </source>
</evidence>
<reference evidence="2 3" key="1">
    <citation type="journal article" date="2007" name="Genome Biol.">
        <title>Genome analysis and genome-wide proteomics of Thermococcus gammatolerans, the most radioresistant organism known amongst the Archaea.</title>
        <authorList>
            <person name="Zivanovic Y."/>
            <person name="Armengaud J."/>
            <person name="Lagorce A."/>
            <person name="Leplat C."/>
            <person name="Guerin P."/>
            <person name="Dutertre M."/>
            <person name="Anthouard V."/>
            <person name="Forterre P."/>
            <person name="Wincker P."/>
            <person name="Confalonieri F."/>
        </authorList>
    </citation>
    <scope>NUCLEOTIDE SEQUENCE [LARGE SCALE GENOMIC DNA]</scope>
    <source>
        <strain evidence="3">DSM 15229 / JCM 11827 / EJ3</strain>
    </source>
</reference>
<accession>C5A7B2</accession>
<dbReference type="HOGENOM" id="CLU_2366371_0_0_2"/>
<feature type="coiled-coil region" evidence="1">
    <location>
        <begin position="2"/>
        <end position="36"/>
    </location>
</feature>
<dbReference type="EMBL" id="CP001398">
    <property type="protein sequence ID" value="ACS34124.1"/>
    <property type="molecule type" value="Genomic_DNA"/>
</dbReference>
<dbReference type="GeneID" id="7987532"/>
<keyword evidence="3" id="KW-1185">Reference proteome</keyword>
<evidence type="ECO:0000313" key="2">
    <source>
        <dbReference type="EMBL" id="ACS34124.1"/>
    </source>
</evidence>
<organism evidence="2 3">
    <name type="scientific">Thermococcus gammatolerans (strain DSM 15229 / JCM 11827 / EJ3)</name>
    <dbReference type="NCBI Taxonomy" id="593117"/>
    <lineage>
        <taxon>Archaea</taxon>
        <taxon>Methanobacteriati</taxon>
        <taxon>Methanobacteriota</taxon>
        <taxon>Thermococci</taxon>
        <taxon>Thermococcales</taxon>
        <taxon>Thermococcaceae</taxon>
        <taxon>Thermococcus</taxon>
    </lineage>
</organism>
<keyword evidence="1" id="KW-0175">Coiled coil</keyword>
<dbReference type="OrthoDB" id="101522at2157"/>
<dbReference type="AlphaFoldDB" id="C5A7B2"/>
<dbReference type="RefSeq" id="WP_015859235.1">
    <property type="nucleotide sequence ID" value="NC_012804.1"/>
</dbReference>
<proteinExistence type="predicted"/>
<dbReference type="PATRIC" id="fig|593117.10.peg.1628"/>
<dbReference type="KEGG" id="tga:TGAM_1622"/>
<evidence type="ECO:0000256" key="1">
    <source>
        <dbReference type="SAM" id="Coils"/>
    </source>
</evidence>
<gene>
    <name evidence="2" type="ordered locus">TGAM_1622</name>
</gene>